<feature type="compositionally biased region" description="Basic and acidic residues" evidence="10">
    <location>
        <begin position="189"/>
        <end position="206"/>
    </location>
</feature>
<dbReference type="STRING" id="947166.A0A1D1VTY0"/>
<evidence type="ECO:0000256" key="6">
    <source>
        <dbReference type="ARBA" id="ARBA00023187"/>
    </source>
</evidence>
<dbReference type="EMBL" id="BDGG01000009">
    <property type="protein sequence ID" value="GAV03663.1"/>
    <property type="molecule type" value="Genomic_DNA"/>
</dbReference>
<dbReference type="PANTHER" id="PTHR18847:SF0">
    <property type="entry name" value="NUCLEAR CAP-BINDING PROTEIN SUBUNIT 2"/>
    <property type="match status" value="1"/>
</dbReference>
<dbReference type="GO" id="GO:0005846">
    <property type="term" value="C:nuclear cap binding complex"/>
    <property type="evidence" value="ECO:0007669"/>
    <property type="project" value="InterPro"/>
</dbReference>
<keyword evidence="4 8" id="KW-0694">RNA-binding</keyword>
<dbReference type="GO" id="GO:0045292">
    <property type="term" value="P:mRNA cis splicing, via spliceosome"/>
    <property type="evidence" value="ECO:0007669"/>
    <property type="project" value="InterPro"/>
</dbReference>
<keyword evidence="3 9" id="KW-0507">mRNA processing</keyword>
<comment type="subcellular location">
    <subcellularLocation>
        <location evidence="1 9">Nucleus</location>
    </subcellularLocation>
</comment>
<dbReference type="InterPro" id="IPR000504">
    <property type="entry name" value="RRM_dom"/>
</dbReference>
<keyword evidence="13" id="KW-1185">Reference proteome</keyword>
<dbReference type="SUPFAM" id="SSF54928">
    <property type="entry name" value="RNA-binding domain, RBD"/>
    <property type="match status" value="1"/>
</dbReference>
<keyword evidence="6 9" id="KW-0508">mRNA splicing</keyword>
<evidence type="ECO:0000256" key="2">
    <source>
        <dbReference type="ARBA" id="ARBA00010725"/>
    </source>
</evidence>
<dbReference type="Proteomes" id="UP000186922">
    <property type="component" value="Unassembled WGS sequence"/>
</dbReference>
<dbReference type="AlphaFoldDB" id="A0A1D1VTY0"/>
<dbReference type="InterPro" id="IPR035979">
    <property type="entry name" value="RBD_domain_sf"/>
</dbReference>
<protein>
    <recommendedName>
        <fullName evidence="9">Nuclear cap-binding protein subunit 2</fullName>
    </recommendedName>
    <alternativeName>
        <fullName evidence="9">20 kDa nuclear cap-binding protein</fullName>
    </alternativeName>
</protein>
<dbReference type="InterPro" id="IPR034148">
    <property type="entry name" value="NCBP2_RRM"/>
</dbReference>
<dbReference type="InterPro" id="IPR012677">
    <property type="entry name" value="Nucleotide-bd_a/b_plait_sf"/>
</dbReference>
<evidence type="ECO:0000313" key="12">
    <source>
        <dbReference type="EMBL" id="GAV03663.1"/>
    </source>
</evidence>
<organism evidence="12 13">
    <name type="scientific">Ramazzottius varieornatus</name>
    <name type="common">Water bear</name>
    <name type="synonym">Tardigrade</name>
    <dbReference type="NCBI Taxonomy" id="947166"/>
    <lineage>
        <taxon>Eukaryota</taxon>
        <taxon>Metazoa</taxon>
        <taxon>Ecdysozoa</taxon>
        <taxon>Tardigrada</taxon>
        <taxon>Eutardigrada</taxon>
        <taxon>Parachela</taxon>
        <taxon>Hypsibioidea</taxon>
        <taxon>Ramazzottiidae</taxon>
        <taxon>Ramazzottius</taxon>
    </lineage>
</organism>
<dbReference type="GO" id="GO:0005634">
    <property type="term" value="C:nucleus"/>
    <property type="evidence" value="ECO:0007669"/>
    <property type="project" value="UniProtKB-SubCell"/>
</dbReference>
<dbReference type="FunFam" id="3.30.70.330:FF:000128">
    <property type="entry name" value="Nuclear cap-binding protein subunit 2"/>
    <property type="match status" value="1"/>
</dbReference>
<keyword evidence="5" id="KW-0943">RNA-mediated gene silencing</keyword>
<feature type="region of interest" description="Disordered" evidence="10">
    <location>
        <begin position="1"/>
        <end position="21"/>
    </location>
</feature>
<dbReference type="Pfam" id="PF00076">
    <property type="entry name" value="RRM_1"/>
    <property type="match status" value="1"/>
</dbReference>
<keyword evidence="7 9" id="KW-0539">Nucleus</keyword>
<feature type="region of interest" description="Disordered" evidence="10">
    <location>
        <begin position="157"/>
        <end position="300"/>
    </location>
</feature>
<dbReference type="OrthoDB" id="201398at2759"/>
<evidence type="ECO:0000256" key="9">
    <source>
        <dbReference type="RuleBase" id="RU364036"/>
    </source>
</evidence>
<evidence type="ECO:0000259" key="11">
    <source>
        <dbReference type="PROSITE" id="PS50102"/>
    </source>
</evidence>
<dbReference type="GO" id="GO:0031053">
    <property type="term" value="P:primary miRNA processing"/>
    <property type="evidence" value="ECO:0007669"/>
    <property type="project" value="UniProtKB-ARBA"/>
</dbReference>
<proteinExistence type="inferred from homology"/>
<dbReference type="InterPro" id="IPR027157">
    <property type="entry name" value="NCBP2"/>
</dbReference>
<accession>A0A1D1VTY0</accession>
<dbReference type="CDD" id="cd12240">
    <property type="entry name" value="RRM_NCBP2"/>
    <property type="match status" value="1"/>
</dbReference>
<sequence>MSASKRNGSLSAYRDQQFQGSMKEQEDKLRASTTLYVGNLSFFTTEDQIHHLFSKSGDVKRCIIGLDRFTKTPCGFCFVEYYRRADAEDALRYVNGTRLDERVIRCDWDAGFIEGRQYGRGKSGGQVRDEFRTDYDGGRGGFGKMIQNRMERIQAGDFAMAGGTNQRRSFGKRKWEERNDSESQEGEDVDKTTDLRLKLRKMRGENGEEVSAPEQEGMAAEDNGEGAFSQVARESGPAAEASNTQPAGASSKVHDSSEKAALMEDSMAERAAVSEEDAEDNVVGQLAGQMADQDKQMDWS</sequence>
<gene>
    <name evidence="12" type="primary">RvY_14057-1</name>
    <name evidence="12" type="synonym">RvY_14057.1</name>
    <name evidence="12" type="ORF">RvY_14057</name>
</gene>
<feature type="domain" description="RRM" evidence="11">
    <location>
        <begin position="33"/>
        <end position="111"/>
    </location>
</feature>
<dbReference type="Gene3D" id="3.30.70.330">
    <property type="match status" value="1"/>
</dbReference>
<evidence type="ECO:0000313" key="13">
    <source>
        <dbReference type="Proteomes" id="UP000186922"/>
    </source>
</evidence>
<feature type="compositionally biased region" description="Basic and acidic residues" evidence="10">
    <location>
        <begin position="252"/>
        <end position="262"/>
    </location>
</feature>
<dbReference type="GO" id="GO:0000339">
    <property type="term" value="F:RNA cap binding"/>
    <property type="evidence" value="ECO:0007669"/>
    <property type="project" value="InterPro"/>
</dbReference>
<comment type="caution">
    <text evidence="12">The sequence shown here is derived from an EMBL/GenBank/DDBJ whole genome shotgun (WGS) entry which is preliminary data.</text>
</comment>
<evidence type="ECO:0000256" key="1">
    <source>
        <dbReference type="ARBA" id="ARBA00004123"/>
    </source>
</evidence>
<dbReference type="SMART" id="SM00360">
    <property type="entry name" value="RRM"/>
    <property type="match status" value="1"/>
</dbReference>
<dbReference type="PROSITE" id="PS50102">
    <property type="entry name" value="RRM"/>
    <property type="match status" value="1"/>
</dbReference>
<evidence type="ECO:0000256" key="4">
    <source>
        <dbReference type="ARBA" id="ARBA00022884"/>
    </source>
</evidence>
<evidence type="ECO:0000256" key="3">
    <source>
        <dbReference type="ARBA" id="ARBA00022664"/>
    </source>
</evidence>
<evidence type="ECO:0000256" key="10">
    <source>
        <dbReference type="SAM" id="MobiDB-lite"/>
    </source>
</evidence>
<evidence type="ECO:0000256" key="7">
    <source>
        <dbReference type="ARBA" id="ARBA00023242"/>
    </source>
</evidence>
<comment type="similarity">
    <text evidence="2 9">Belongs to the RRM NCBP2 family.</text>
</comment>
<reference evidence="12 13" key="1">
    <citation type="journal article" date="2016" name="Nat. Commun.">
        <title>Extremotolerant tardigrade genome and improved radiotolerance of human cultured cells by tardigrade-unique protein.</title>
        <authorList>
            <person name="Hashimoto T."/>
            <person name="Horikawa D.D."/>
            <person name="Saito Y."/>
            <person name="Kuwahara H."/>
            <person name="Kozuka-Hata H."/>
            <person name="Shin-I T."/>
            <person name="Minakuchi Y."/>
            <person name="Ohishi K."/>
            <person name="Motoyama A."/>
            <person name="Aizu T."/>
            <person name="Enomoto A."/>
            <person name="Kondo K."/>
            <person name="Tanaka S."/>
            <person name="Hara Y."/>
            <person name="Koshikawa S."/>
            <person name="Sagara H."/>
            <person name="Miura T."/>
            <person name="Yokobori S."/>
            <person name="Miyagawa K."/>
            <person name="Suzuki Y."/>
            <person name="Kubo T."/>
            <person name="Oyama M."/>
            <person name="Kohara Y."/>
            <person name="Fujiyama A."/>
            <person name="Arakawa K."/>
            <person name="Katayama T."/>
            <person name="Toyoda A."/>
            <person name="Kunieda T."/>
        </authorList>
    </citation>
    <scope>NUCLEOTIDE SEQUENCE [LARGE SCALE GENOMIC DNA]</scope>
    <source>
        <strain evidence="12 13">YOKOZUNA-1</strain>
    </source>
</reference>
<evidence type="ECO:0000256" key="5">
    <source>
        <dbReference type="ARBA" id="ARBA00023158"/>
    </source>
</evidence>
<evidence type="ECO:0000256" key="8">
    <source>
        <dbReference type="PROSITE-ProRule" id="PRU00176"/>
    </source>
</evidence>
<dbReference type="PANTHER" id="PTHR18847">
    <property type="entry name" value="20 KD NUCLEAR CAP BINDING PROTEIN"/>
    <property type="match status" value="1"/>
</dbReference>
<name>A0A1D1VTY0_RAMVA</name>